<accession>A0A6C0C2T6</accession>
<proteinExistence type="predicted"/>
<organism evidence="3">
    <name type="scientific">viral metagenome</name>
    <dbReference type="NCBI Taxonomy" id="1070528"/>
    <lineage>
        <taxon>unclassified sequences</taxon>
        <taxon>metagenomes</taxon>
        <taxon>organismal metagenomes</taxon>
    </lineage>
</organism>
<evidence type="ECO:0000256" key="1">
    <source>
        <dbReference type="SAM" id="Coils"/>
    </source>
</evidence>
<dbReference type="EMBL" id="MN739322">
    <property type="protein sequence ID" value="QHS98720.1"/>
    <property type="molecule type" value="Genomic_DNA"/>
</dbReference>
<feature type="transmembrane region" description="Helical" evidence="2">
    <location>
        <begin position="19"/>
        <end position="41"/>
    </location>
</feature>
<feature type="coiled-coil region" evidence="1">
    <location>
        <begin position="150"/>
        <end position="186"/>
    </location>
</feature>
<evidence type="ECO:0000313" key="3">
    <source>
        <dbReference type="EMBL" id="QHS98720.1"/>
    </source>
</evidence>
<protein>
    <submittedName>
        <fullName evidence="3">Uncharacterized protein</fullName>
    </submittedName>
</protein>
<sequence>MQNEICLCNGDKLSSVNQIIYLCSVVPFTIICSIILSSMFVEKYIWRPYVKKSLLETNDMDFFEEQVVPEIYTEKYLFDDNIDDEPERENYDNLTVLESTPHGNVIMNYYKKDEIWQYWVDKKHKNNITYDELDTVCRKFCKTYNCKCLYIDKKKDIEEQKQEIKRKKENEEMKREDQQIEKEVNSDDELFVKAKISTNKKTKTSVICARKSNKYKYMGSMSEFPAFTIKREIKNETKELGWLAWKTASR</sequence>
<keyword evidence="2" id="KW-0812">Transmembrane</keyword>
<keyword evidence="2" id="KW-1133">Transmembrane helix</keyword>
<keyword evidence="1" id="KW-0175">Coiled coil</keyword>
<evidence type="ECO:0000256" key="2">
    <source>
        <dbReference type="SAM" id="Phobius"/>
    </source>
</evidence>
<keyword evidence="2" id="KW-0472">Membrane</keyword>
<name>A0A6C0C2T6_9ZZZZ</name>
<reference evidence="3" key="1">
    <citation type="journal article" date="2020" name="Nature">
        <title>Giant virus diversity and host interactions through global metagenomics.</title>
        <authorList>
            <person name="Schulz F."/>
            <person name="Roux S."/>
            <person name="Paez-Espino D."/>
            <person name="Jungbluth S."/>
            <person name="Walsh D.A."/>
            <person name="Denef V.J."/>
            <person name="McMahon K.D."/>
            <person name="Konstantinidis K.T."/>
            <person name="Eloe-Fadrosh E.A."/>
            <person name="Kyrpides N.C."/>
            <person name="Woyke T."/>
        </authorList>
    </citation>
    <scope>NUCLEOTIDE SEQUENCE</scope>
    <source>
        <strain evidence="3">GVMAG-M-3300020185-18</strain>
    </source>
</reference>
<dbReference type="AlphaFoldDB" id="A0A6C0C2T6"/>